<dbReference type="Gene3D" id="3.40.630.10">
    <property type="entry name" value="Zn peptidases"/>
    <property type="match status" value="1"/>
</dbReference>
<name>A0ABR3J1B0_9AGAR</name>
<feature type="domain" description="PA" evidence="2">
    <location>
        <begin position="222"/>
        <end position="299"/>
    </location>
</feature>
<dbReference type="Gene3D" id="1.20.930.40">
    <property type="entry name" value="Transferrin receptor-like, dimerisation domain"/>
    <property type="match status" value="1"/>
</dbReference>
<dbReference type="PANTHER" id="PTHR10404:SF46">
    <property type="entry name" value="VACUOLAR PROTEIN SORTING-ASSOCIATED PROTEIN 70"/>
    <property type="match status" value="1"/>
</dbReference>
<dbReference type="SUPFAM" id="SSF47672">
    <property type="entry name" value="Transferrin receptor-like dimerisation domain"/>
    <property type="match status" value="1"/>
</dbReference>
<dbReference type="Pfam" id="PF02225">
    <property type="entry name" value="PA"/>
    <property type="match status" value="1"/>
</dbReference>
<comment type="caution">
    <text evidence="5">The sequence shown here is derived from an EMBL/GenBank/DDBJ whole genome shotgun (WGS) entry which is preliminary data.</text>
</comment>
<keyword evidence="6" id="KW-1185">Reference proteome</keyword>
<dbReference type="Pfam" id="PF04389">
    <property type="entry name" value="Peptidase_M28"/>
    <property type="match status" value="1"/>
</dbReference>
<evidence type="ECO:0008006" key="7">
    <source>
        <dbReference type="Google" id="ProtNLM"/>
    </source>
</evidence>
<sequence length="862" mass="94714">MDGGKDERLPLANAKTTFQDATATRRSTSAISLRLWGKEVPLLRVGLVLFACFTLQQFAKRIGSETTSHQGCRPLSAREAEQLFLTIPNAQSAISASRQFATKPHLAGSAGDLETAKDFLDLLQRELGISPPRSTPIFSAGTPESRSATLSISKLTKPQAWIDTYYPVMNTPLERRLVVVADNGSIVWEADLEEKADPTDPDAHKYSEAVPTFHGLSRGGDVTGPLIYANYGTQEDYKDLLSKGVDLTGAIVICRYGQIFRGLKVKGAQELGAAGVLIYSDLRDDGTVIPENGYQPYPHGPARNPTSVQRGSVQYLSIHPGDPTTPGYPAYENSTRTEGMNIPKIPSLPISSENADALWKHVINGEAAANLQIRLVNKVDDRVIPIWNTIGVIPGHIRDEVVMLGNHRDAWVMGAADPSSGTASIHEVIRGFGALVKKGWKPLRTIVIASWDAEEYGLIGSTEYGEDFADWIDAHVVAYLNLDSSVSGSRLSVSGSPLLAHVIRRAAEDLPHPTESGRTLWSATGDSGTLTGGNASSLDRHRCTRMQGYMADNSVGVNPLGSGSDYTVFLERLGVPSTNGGFSSSAHDPVYHYHSIYDSQRWQELYADPGFARHVAIAKHLGLQALRIASDFVLPFNTSHYASELDSYLDGVQEIAVTQSIDVDLKPLRSSIRSLQAASLSLDIEKLGAERELVHLLKRWRKRHTKRRRALRRLYCRIKYVLGFHCDRHRSDSAPEAPDLDGAAVALAFAYDDEHLCPHALKSGGSRRRLRRLRRAVKRVRAANSRLIAFERGLISQDGIKDREWYRHLGMAPGKWLGYGATTLPGLTEALTFDKNKTLAEYEVGRLKFLIDGITAKLRDEC</sequence>
<dbReference type="EMBL" id="JASNQZ010000012">
    <property type="protein sequence ID" value="KAL0949286.1"/>
    <property type="molecule type" value="Genomic_DNA"/>
</dbReference>
<evidence type="ECO:0000259" key="3">
    <source>
        <dbReference type="Pfam" id="PF04253"/>
    </source>
</evidence>
<dbReference type="SUPFAM" id="SSF52025">
    <property type="entry name" value="PA domain"/>
    <property type="match status" value="1"/>
</dbReference>
<dbReference type="PANTHER" id="PTHR10404">
    <property type="entry name" value="N-ACETYLATED-ALPHA-LINKED ACIDIC DIPEPTIDASE"/>
    <property type="match status" value="1"/>
</dbReference>
<proteinExistence type="inferred from homology"/>
<feature type="domain" description="Peptidase M28" evidence="4">
    <location>
        <begin position="388"/>
        <end position="598"/>
    </location>
</feature>
<dbReference type="SUPFAM" id="SSF53187">
    <property type="entry name" value="Zn-dependent exopeptidases"/>
    <property type="match status" value="1"/>
</dbReference>
<organism evidence="5 6">
    <name type="scientific">Hohenbuehelia grisea</name>
    <dbReference type="NCBI Taxonomy" id="104357"/>
    <lineage>
        <taxon>Eukaryota</taxon>
        <taxon>Fungi</taxon>
        <taxon>Dikarya</taxon>
        <taxon>Basidiomycota</taxon>
        <taxon>Agaricomycotina</taxon>
        <taxon>Agaricomycetes</taxon>
        <taxon>Agaricomycetidae</taxon>
        <taxon>Agaricales</taxon>
        <taxon>Pleurotineae</taxon>
        <taxon>Pleurotaceae</taxon>
        <taxon>Hohenbuehelia</taxon>
    </lineage>
</organism>
<dbReference type="CDD" id="cd08022">
    <property type="entry name" value="M28_PSMA_like"/>
    <property type="match status" value="1"/>
</dbReference>
<evidence type="ECO:0000259" key="4">
    <source>
        <dbReference type="Pfam" id="PF04389"/>
    </source>
</evidence>
<protein>
    <recommendedName>
        <fullName evidence="7">Zn-dependent exopeptidase</fullName>
    </recommendedName>
</protein>
<evidence type="ECO:0000256" key="1">
    <source>
        <dbReference type="ARBA" id="ARBA00005634"/>
    </source>
</evidence>
<dbReference type="Pfam" id="PF04253">
    <property type="entry name" value="TFR_dimer"/>
    <property type="match status" value="1"/>
</dbReference>
<dbReference type="Gene3D" id="3.50.30.30">
    <property type="match status" value="1"/>
</dbReference>
<reference evidence="6" key="1">
    <citation type="submission" date="2024-06" db="EMBL/GenBank/DDBJ databases">
        <title>Multi-omics analyses provide insights into the biosynthesis of the anticancer antibiotic pleurotin in Hohenbuehelia grisea.</title>
        <authorList>
            <person name="Weaver J.A."/>
            <person name="Alberti F."/>
        </authorList>
    </citation>
    <scope>NUCLEOTIDE SEQUENCE [LARGE SCALE GENOMIC DNA]</scope>
    <source>
        <strain evidence="6">T-177</strain>
    </source>
</reference>
<evidence type="ECO:0000259" key="2">
    <source>
        <dbReference type="Pfam" id="PF02225"/>
    </source>
</evidence>
<dbReference type="InterPro" id="IPR007365">
    <property type="entry name" value="TFR-like_dimer_dom"/>
</dbReference>
<dbReference type="InterPro" id="IPR039373">
    <property type="entry name" value="Peptidase_M28B"/>
</dbReference>
<comment type="similarity">
    <text evidence="1">Belongs to the peptidase M28 family. M28B subfamily.</text>
</comment>
<dbReference type="InterPro" id="IPR046450">
    <property type="entry name" value="PA_dom_sf"/>
</dbReference>
<feature type="domain" description="Transferrin receptor-like dimerisation" evidence="3">
    <location>
        <begin position="777"/>
        <end position="858"/>
    </location>
</feature>
<dbReference type="InterPro" id="IPR036757">
    <property type="entry name" value="TFR-like_dimer_dom_sf"/>
</dbReference>
<evidence type="ECO:0000313" key="6">
    <source>
        <dbReference type="Proteomes" id="UP001556367"/>
    </source>
</evidence>
<dbReference type="Proteomes" id="UP001556367">
    <property type="component" value="Unassembled WGS sequence"/>
</dbReference>
<dbReference type="InterPro" id="IPR003137">
    <property type="entry name" value="PA_domain"/>
</dbReference>
<evidence type="ECO:0000313" key="5">
    <source>
        <dbReference type="EMBL" id="KAL0949286.1"/>
    </source>
</evidence>
<accession>A0ABR3J1B0</accession>
<dbReference type="CDD" id="cd02121">
    <property type="entry name" value="PA_GCPII_like"/>
    <property type="match status" value="1"/>
</dbReference>
<gene>
    <name evidence="5" type="ORF">HGRIS_009363</name>
</gene>
<dbReference type="InterPro" id="IPR007484">
    <property type="entry name" value="Peptidase_M28"/>
</dbReference>